<dbReference type="Pfam" id="PF01381">
    <property type="entry name" value="HTH_3"/>
    <property type="match status" value="1"/>
</dbReference>
<dbReference type="SUPFAM" id="SSF47413">
    <property type="entry name" value="lambda repressor-like DNA-binding domains"/>
    <property type="match status" value="1"/>
</dbReference>
<sequence length="107" mass="12083">MTRVPTHPGKFIANDVLQEYGLTQQELADMLKVSRLTINELAQGKRSVTPGMALRLEKLTGQSAEFWMRLQNMYDLAVTRMDMIEALQEIEPLDGTDGRNLTEDSAK</sequence>
<keyword evidence="4" id="KW-0614">Plasmid</keyword>
<geneLocation type="plasmid" evidence="4 5">
    <name>p3</name>
</geneLocation>
<reference evidence="4 5" key="1">
    <citation type="submission" date="2018-09" db="EMBL/GenBank/DDBJ databases">
        <title>Whole genome based analysis of evolution and adaptive divergence in Indian and Brazilian strains of Azospirillum brasilense.</title>
        <authorList>
            <person name="Singh C."/>
            <person name="Tripathi A.K."/>
        </authorList>
    </citation>
    <scope>NUCLEOTIDE SEQUENCE [LARGE SCALE GENOMIC DNA]</scope>
    <source>
        <strain evidence="4 5">MTCC4038</strain>
        <plasmid evidence="4 5">p3</plasmid>
    </source>
</reference>
<dbReference type="InterPro" id="IPR010982">
    <property type="entry name" value="Lambda_DNA-bd_dom_sf"/>
</dbReference>
<dbReference type="RefSeq" id="WP_015989362.1">
    <property type="nucleotide sequence ID" value="NZ_CP032342.1"/>
</dbReference>
<dbReference type="Proteomes" id="UP001277471">
    <property type="component" value="Unassembled WGS sequence"/>
</dbReference>
<dbReference type="AlphaFoldDB" id="A0A4D8QPK6"/>
<accession>A0A4D8QPK6</accession>
<proteinExistence type="predicted"/>
<dbReference type="SMART" id="SM00530">
    <property type="entry name" value="HTH_XRE"/>
    <property type="match status" value="1"/>
</dbReference>
<evidence type="ECO:0000313" key="3">
    <source>
        <dbReference type="EMBL" id="MDX5949754.1"/>
    </source>
</evidence>
<feature type="domain" description="HTH cro/C1-type" evidence="2">
    <location>
        <begin position="18"/>
        <end position="67"/>
    </location>
</feature>
<dbReference type="InterPro" id="IPR013430">
    <property type="entry name" value="Toxin_antidote_HigA"/>
</dbReference>
<dbReference type="NCBIfam" id="TIGR02607">
    <property type="entry name" value="antidote_HigA"/>
    <property type="match status" value="1"/>
</dbReference>
<dbReference type="PANTHER" id="PTHR36924:SF1">
    <property type="entry name" value="ANTITOXIN HIGA-1"/>
    <property type="match status" value="1"/>
</dbReference>
<dbReference type="EMBL" id="JAWXYC010000001">
    <property type="protein sequence ID" value="MDX5949754.1"/>
    <property type="molecule type" value="Genomic_DNA"/>
</dbReference>
<dbReference type="PROSITE" id="PS50943">
    <property type="entry name" value="HTH_CROC1"/>
    <property type="match status" value="1"/>
</dbReference>
<dbReference type="GeneID" id="56447845"/>
<organism evidence="4 5">
    <name type="scientific">Azospirillum brasilense</name>
    <dbReference type="NCBI Taxonomy" id="192"/>
    <lineage>
        <taxon>Bacteria</taxon>
        <taxon>Pseudomonadati</taxon>
        <taxon>Pseudomonadota</taxon>
        <taxon>Alphaproteobacteria</taxon>
        <taxon>Rhodospirillales</taxon>
        <taxon>Azospirillaceae</taxon>
        <taxon>Azospirillum</taxon>
    </lineage>
</organism>
<evidence type="ECO:0000313" key="5">
    <source>
        <dbReference type="Proteomes" id="UP000298774"/>
    </source>
</evidence>
<gene>
    <name evidence="4" type="primary">higA</name>
    <name evidence="4" type="ORF">D3868_27850</name>
    <name evidence="3" type="ORF">SIM66_00830</name>
</gene>
<keyword evidence="1" id="KW-0238">DNA-binding</keyword>
<evidence type="ECO:0000313" key="4">
    <source>
        <dbReference type="EMBL" id="QCO12825.1"/>
    </source>
</evidence>
<dbReference type="CDD" id="cd00093">
    <property type="entry name" value="HTH_XRE"/>
    <property type="match status" value="1"/>
</dbReference>
<reference evidence="3 6" key="2">
    <citation type="submission" date="2023-11" db="EMBL/GenBank/DDBJ databases">
        <title>MicrobeMod: A computational toolkit for identifying prokaryotic methylation and restriction-modification with nanopore sequencing.</title>
        <authorList>
            <person name="Crits-Christoph A."/>
            <person name="Kang S.C."/>
            <person name="Lee H."/>
            <person name="Ostrov N."/>
        </authorList>
    </citation>
    <scope>NUCLEOTIDE SEQUENCE [LARGE SCALE GENOMIC DNA]</scope>
    <source>
        <strain evidence="3 6">ATCC 29145</strain>
    </source>
</reference>
<dbReference type="GO" id="GO:0003677">
    <property type="term" value="F:DNA binding"/>
    <property type="evidence" value="ECO:0007669"/>
    <property type="project" value="UniProtKB-KW"/>
</dbReference>
<dbReference type="PANTHER" id="PTHR36924">
    <property type="entry name" value="ANTITOXIN HIGA-1"/>
    <property type="match status" value="1"/>
</dbReference>
<dbReference type="EMBL" id="CP032342">
    <property type="protein sequence ID" value="QCO12825.1"/>
    <property type="molecule type" value="Genomic_DNA"/>
</dbReference>
<evidence type="ECO:0000259" key="2">
    <source>
        <dbReference type="PROSITE" id="PS50943"/>
    </source>
</evidence>
<protein>
    <submittedName>
        <fullName evidence="4">Addiction module antidote protein, HigA family</fullName>
    </submittedName>
    <submittedName>
        <fullName evidence="3">HigA family addiction module antitoxin</fullName>
    </submittedName>
</protein>
<evidence type="ECO:0000256" key="1">
    <source>
        <dbReference type="ARBA" id="ARBA00023125"/>
    </source>
</evidence>
<evidence type="ECO:0000313" key="6">
    <source>
        <dbReference type="Proteomes" id="UP001277471"/>
    </source>
</evidence>
<dbReference type="Gene3D" id="1.10.260.40">
    <property type="entry name" value="lambda repressor-like DNA-binding domains"/>
    <property type="match status" value="1"/>
</dbReference>
<keyword evidence="6" id="KW-1185">Reference proteome</keyword>
<dbReference type="Proteomes" id="UP000298774">
    <property type="component" value="Plasmid p3"/>
</dbReference>
<name>A0A4D8QPK6_AZOBR</name>
<dbReference type="InterPro" id="IPR001387">
    <property type="entry name" value="Cro/C1-type_HTH"/>
</dbReference>